<dbReference type="RefSeq" id="WP_320499792.1">
    <property type="nucleotide sequence ID" value="NZ_JAXCLX010000001.1"/>
</dbReference>
<reference evidence="11 12" key="1">
    <citation type="journal article" date="2013" name="Antonie Van Leeuwenhoek">
        <title>Dongia rigui sp. nov., isolated from freshwater of a large wetland in Korea.</title>
        <authorList>
            <person name="Baik K.S."/>
            <person name="Hwang Y.M."/>
            <person name="Choi J.S."/>
            <person name="Kwon J."/>
            <person name="Seong C.N."/>
        </authorList>
    </citation>
    <scope>NUCLEOTIDE SEQUENCE [LARGE SCALE GENOMIC DNA]</scope>
    <source>
        <strain evidence="11 12">04SU4-P</strain>
    </source>
</reference>
<comment type="caution">
    <text evidence="11">The sequence shown here is derived from an EMBL/GenBank/DDBJ whole genome shotgun (WGS) entry which is preliminary data.</text>
</comment>
<evidence type="ECO:0000256" key="9">
    <source>
        <dbReference type="ARBA" id="ARBA00049893"/>
    </source>
</evidence>
<keyword evidence="12" id="KW-1185">Reference proteome</keyword>
<proteinExistence type="inferred from homology"/>
<comment type="catalytic activity">
    <reaction evidence="9">
        <text>S-methyl-5'-thioadenosine + phosphate = 5-(methylsulfanyl)-alpha-D-ribose 1-phosphate + adenine</text>
        <dbReference type="Rhea" id="RHEA:11852"/>
        <dbReference type="ChEBI" id="CHEBI:16708"/>
        <dbReference type="ChEBI" id="CHEBI:17509"/>
        <dbReference type="ChEBI" id="CHEBI:43474"/>
        <dbReference type="ChEBI" id="CHEBI:58533"/>
        <dbReference type="EC" id="2.4.2.28"/>
    </reaction>
    <physiologicalReaction direction="left-to-right" evidence="9">
        <dbReference type="Rhea" id="RHEA:11853"/>
    </physiologicalReaction>
</comment>
<protein>
    <recommendedName>
        <fullName evidence="10">Purine nucleoside phosphorylase</fullName>
    </recommendedName>
</protein>
<dbReference type="InterPro" id="IPR038371">
    <property type="entry name" value="Cu_polyphenol_OxRdtase_sf"/>
</dbReference>
<keyword evidence="6" id="KW-0862">Zinc</keyword>
<evidence type="ECO:0000256" key="2">
    <source>
        <dbReference type="ARBA" id="ARBA00007353"/>
    </source>
</evidence>
<comment type="catalytic activity">
    <reaction evidence="8">
        <text>adenosine + phosphate = alpha-D-ribose 1-phosphate + adenine</text>
        <dbReference type="Rhea" id="RHEA:27642"/>
        <dbReference type="ChEBI" id="CHEBI:16335"/>
        <dbReference type="ChEBI" id="CHEBI:16708"/>
        <dbReference type="ChEBI" id="CHEBI:43474"/>
        <dbReference type="ChEBI" id="CHEBI:57720"/>
        <dbReference type="EC" id="2.4.2.1"/>
    </reaction>
    <physiologicalReaction direction="left-to-right" evidence="8">
        <dbReference type="Rhea" id="RHEA:27643"/>
    </physiologicalReaction>
</comment>
<dbReference type="Pfam" id="PF02578">
    <property type="entry name" value="Cu-oxidase_4"/>
    <property type="match status" value="1"/>
</dbReference>
<dbReference type="Gene3D" id="3.60.140.10">
    <property type="entry name" value="CNF1/YfiH-like putative cysteine hydrolases"/>
    <property type="match status" value="1"/>
</dbReference>
<sequence>MIVTAHELERLNGIRHGFLTRKGGVSNGIYDSLNCGLGTTDDRAHVMENRARAVKAAGLSDTPLSTAYQVHSAKVLVVDAPLDQTNRPEVDGLVSSTRGVNLGVLTADCGPVLFADAEAGVVGAAHAGWKGAVGGVLQETVRVMETLGARRQNIIAAIGPCIGQESYEVGTEFPTPFIEQDAGNARFFAANACRKFQFDLAGYCQAQLEKLGLGAVVVTGHDTCALEDDFFSYRRKTKRNEPDYGRQVSVIGLV</sequence>
<evidence type="ECO:0000256" key="7">
    <source>
        <dbReference type="ARBA" id="ARBA00047989"/>
    </source>
</evidence>
<evidence type="ECO:0000256" key="10">
    <source>
        <dbReference type="RuleBase" id="RU361274"/>
    </source>
</evidence>
<name>A0ABU5DVN7_9PROT</name>
<dbReference type="InterPro" id="IPR003730">
    <property type="entry name" value="Cu_polyphenol_OxRdtase"/>
</dbReference>
<accession>A0ABU5DVN7</accession>
<dbReference type="PANTHER" id="PTHR30616">
    <property type="entry name" value="UNCHARACTERIZED PROTEIN YFIH"/>
    <property type="match status" value="1"/>
</dbReference>
<comment type="catalytic activity">
    <reaction evidence="1">
        <text>inosine + phosphate = alpha-D-ribose 1-phosphate + hypoxanthine</text>
        <dbReference type="Rhea" id="RHEA:27646"/>
        <dbReference type="ChEBI" id="CHEBI:17368"/>
        <dbReference type="ChEBI" id="CHEBI:17596"/>
        <dbReference type="ChEBI" id="CHEBI:43474"/>
        <dbReference type="ChEBI" id="CHEBI:57720"/>
        <dbReference type="EC" id="2.4.2.1"/>
    </reaction>
    <physiologicalReaction direction="left-to-right" evidence="1">
        <dbReference type="Rhea" id="RHEA:27647"/>
    </physiologicalReaction>
</comment>
<evidence type="ECO:0000313" key="12">
    <source>
        <dbReference type="Proteomes" id="UP001271769"/>
    </source>
</evidence>
<dbReference type="NCBIfam" id="TIGR00726">
    <property type="entry name" value="peptidoglycan editing factor PgeF"/>
    <property type="match status" value="1"/>
</dbReference>
<evidence type="ECO:0000256" key="4">
    <source>
        <dbReference type="ARBA" id="ARBA00022723"/>
    </source>
</evidence>
<gene>
    <name evidence="11" type="primary">pgeF</name>
    <name evidence="11" type="ORF">SMD31_05495</name>
</gene>
<keyword evidence="4" id="KW-0479">Metal-binding</keyword>
<organism evidence="11 12">
    <name type="scientific">Dongia rigui</name>
    <dbReference type="NCBI Taxonomy" id="940149"/>
    <lineage>
        <taxon>Bacteria</taxon>
        <taxon>Pseudomonadati</taxon>
        <taxon>Pseudomonadota</taxon>
        <taxon>Alphaproteobacteria</taxon>
        <taxon>Rhodospirillales</taxon>
        <taxon>Dongiaceae</taxon>
        <taxon>Dongia</taxon>
    </lineage>
</organism>
<dbReference type="InterPro" id="IPR011324">
    <property type="entry name" value="Cytotoxic_necrot_fac-like_cat"/>
</dbReference>
<evidence type="ECO:0000256" key="5">
    <source>
        <dbReference type="ARBA" id="ARBA00022801"/>
    </source>
</evidence>
<evidence type="ECO:0000256" key="3">
    <source>
        <dbReference type="ARBA" id="ARBA00022679"/>
    </source>
</evidence>
<evidence type="ECO:0000256" key="8">
    <source>
        <dbReference type="ARBA" id="ARBA00048968"/>
    </source>
</evidence>
<dbReference type="EMBL" id="JAXCLX010000001">
    <property type="protein sequence ID" value="MDY0871362.1"/>
    <property type="molecule type" value="Genomic_DNA"/>
</dbReference>
<evidence type="ECO:0000256" key="1">
    <source>
        <dbReference type="ARBA" id="ARBA00000553"/>
    </source>
</evidence>
<keyword evidence="5" id="KW-0378">Hydrolase</keyword>
<comment type="similarity">
    <text evidence="2 10">Belongs to the purine nucleoside phosphorylase YfiH/LACC1 family.</text>
</comment>
<keyword evidence="3" id="KW-0808">Transferase</keyword>
<dbReference type="PANTHER" id="PTHR30616:SF2">
    <property type="entry name" value="PURINE NUCLEOSIDE PHOSPHORYLASE LACC1"/>
    <property type="match status" value="1"/>
</dbReference>
<dbReference type="SUPFAM" id="SSF64438">
    <property type="entry name" value="CNF1/YfiH-like putative cysteine hydrolases"/>
    <property type="match status" value="1"/>
</dbReference>
<evidence type="ECO:0000256" key="6">
    <source>
        <dbReference type="ARBA" id="ARBA00022833"/>
    </source>
</evidence>
<comment type="catalytic activity">
    <reaction evidence="7">
        <text>adenosine + H2O + H(+) = inosine + NH4(+)</text>
        <dbReference type="Rhea" id="RHEA:24408"/>
        <dbReference type="ChEBI" id="CHEBI:15377"/>
        <dbReference type="ChEBI" id="CHEBI:15378"/>
        <dbReference type="ChEBI" id="CHEBI:16335"/>
        <dbReference type="ChEBI" id="CHEBI:17596"/>
        <dbReference type="ChEBI" id="CHEBI:28938"/>
        <dbReference type="EC" id="3.5.4.4"/>
    </reaction>
    <physiologicalReaction direction="left-to-right" evidence="7">
        <dbReference type="Rhea" id="RHEA:24409"/>
    </physiologicalReaction>
</comment>
<dbReference type="CDD" id="cd16833">
    <property type="entry name" value="YfiH"/>
    <property type="match status" value="1"/>
</dbReference>
<dbReference type="Proteomes" id="UP001271769">
    <property type="component" value="Unassembled WGS sequence"/>
</dbReference>
<evidence type="ECO:0000313" key="11">
    <source>
        <dbReference type="EMBL" id="MDY0871362.1"/>
    </source>
</evidence>